<keyword evidence="3" id="KW-1185">Reference proteome</keyword>
<name>A0A195DKG2_9HYME</name>
<sequence length="326" mass="36968">IEMAVPFHSKKLAISWRAKPPKIVGLAGAMVDSLPRLSGSSLDEGQDIRNLHLPEVAAAPSNFVLDLPRIADFERLKNSGGSWLLREKRKRKRAERRAAEFKELRENGVNKIFPLVHVKARSHKHAQSKEGNLADRRRNEDNEDEILGWDPGEKERGDVARPIEGVWDRETDAGKRRRRGREAEVQRRRGRKGAGIERERERKSERATSPVKGKDEDRRKSQWPAKVCCPFVTRERVGRRNCVVGFSTENPRDLRTVLGRPVPLPYSTRTASRRIVSATLYSREHRELNAISVYPTTRHASSIADSGDANAIKRLASRFSLAIATE</sequence>
<dbReference type="AlphaFoldDB" id="A0A195DKG2"/>
<evidence type="ECO:0000313" key="3">
    <source>
        <dbReference type="Proteomes" id="UP000078492"/>
    </source>
</evidence>
<organism evidence="2 3">
    <name type="scientific">Trachymyrmex cornetzi</name>
    <dbReference type="NCBI Taxonomy" id="471704"/>
    <lineage>
        <taxon>Eukaryota</taxon>
        <taxon>Metazoa</taxon>
        <taxon>Ecdysozoa</taxon>
        <taxon>Arthropoda</taxon>
        <taxon>Hexapoda</taxon>
        <taxon>Insecta</taxon>
        <taxon>Pterygota</taxon>
        <taxon>Neoptera</taxon>
        <taxon>Endopterygota</taxon>
        <taxon>Hymenoptera</taxon>
        <taxon>Apocrita</taxon>
        <taxon>Aculeata</taxon>
        <taxon>Formicoidea</taxon>
        <taxon>Formicidae</taxon>
        <taxon>Myrmicinae</taxon>
        <taxon>Trachymyrmex</taxon>
    </lineage>
</organism>
<feature type="non-terminal residue" evidence="2">
    <location>
        <position position="1"/>
    </location>
</feature>
<gene>
    <name evidence="2" type="ORF">ALC57_14340</name>
</gene>
<feature type="compositionally biased region" description="Basic and acidic residues" evidence="1">
    <location>
        <begin position="194"/>
        <end position="220"/>
    </location>
</feature>
<proteinExistence type="predicted"/>
<evidence type="ECO:0000256" key="1">
    <source>
        <dbReference type="SAM" id="MobiDB-lite"/>
    </source>
</evidence>
<accession>A0A195DKG2</accession>
<evidence type="ECO:0000313" key="2">
    <source>
        <dbReference type="EMBL" id="KYN13327.1"/>
    </source>
</evidence>
<reference evidence="2 3" key="1">
    <citation type="submission" date="2015-09" db="EMBL/GenBank/DDBJ databases">
        <title>Trachymyrmex cornetzi WGS genome.</title>
        <authorList>
            <person name="Nygaard S."/>
            <person name="Hu H."/>
            <person name="Boomsma J."/>
            <person name="Zhang G."/>
        </authorList>
    </citation>
    <scope>NUCLEOTIDE SEQUENCE [LARGE SCALE GENOMIC DNA]</scope>
    <source>
        <strain evidence="2">Tcor2-1</strain>
        <tissue evidence="2">Whole body</tissue>
    </source>
</reference>
<feature type="region of interest" description="Disordered" evidence="1">
    <location>
        <begin position="120"/>
        <end position="220"/>
    </location>
</feature>
<protein>
    <submittedName>
        <fullName evidence="2">Uncharacterized protein</fullName>
    </submittedName>
</protein>
<dbReference type="EMBL" id="KQ980765">
    <property type="protein sequence ID" value="KYN13327.1"/>
    <property type="molecule type" value="Genomic_DNA"/>
</dbReference>
<dbReference type="Proteomes" id="UP000078492">
    <property type="component" value="Unassembled WGS sequence"/>
</dbReference>
<feature type="compositionally biased region" description="Basic and acidic residues" evidence="1">
    <location>
        <begin position="151"/>
        <end position="174"/>
    </location>
</feature>